<feature type="transmembrane region" description="Helical" evidence="2">
    <location>
        <begin position="379"/>
        <end position="401"/>
    </location>
</feature>
<dbReference type="PANTHER" id="PTHR24116">
    <property type="entry name" value="KINASE D-INTERACTING SUBSTRATE OF 220 KDA"/>
    <property type="match status" value="1"/>
</dbReference>
<dbReference type="Pfam" id="PF23307">
    <property type="entry name" value="SAM_KIDINS220"/>
    <property type="match status" value="1"/>
</dbReference>
<feature type="region of interest" description="Disordered" evidence="1">
    <location>
        <begin position="960"/>
        <end position="1065"/>
    </location>
</feature>
<reference evidence="4" key="1">
    <citation type="submission" date="2024-06" db="EMBL/GenBank/DDBJ databases">
        <authorList>
            <person name="Liu X."/>
            <person name="Lenzi L."/>
            <person name="Haldenby T S."/>
            <person name="Uol C."/>
        </authorList>
    </citation>
    <scope>NUCLEOTIDE SEQUENCE</scope>
</reference>
<feature type="compositionally biased region" description="Polar residues" evidence="1">
    <location>
        <begin position="1020"/>
        <end position="1034"/>
    </location>
</feature>
<keyword evidence="2" id="KW-0812">Transmembrane</keyword>
<evidence type="ECO:0000259" key="3">
    <source>
        <dbReference type="Pfam" id="PF23307"/>
    </source>
</evidence>
<feature type="compositionally biased region" description="Basic and acidic residues" evidence="1">
    <location>
        <begin position="1463"/>
        <end position="1474"/>
    </location>
</feature>
<dbReference type="PANTHER" id="PTHR24116:SF0">
    <property type="entry name" value="KINASE D-INTERACTING SUBSTRATE OF 220 KDA"/>
    <property type="match status" value="1"/>
</dbReference>
<dbReference type="Proteomes" id="UP001497525">
    <property type="component" value="Unassembled WGS sequence"/>
</dbReference>
<feature type="transmembrane region" description="Helical" evidence="2">
    <location>
        <begin position="75"/>
        <end position="95"/>
    </location>
</feature>
<feature type="compositionally biased region" description="Basic and acidic residues" evidence="1">
    <location>
        <begin position="1007"/>
        <end position="1019"/>
    </location>
</feature>
<evidence type="ECO:0000313" key="5">
    <source>
        <dbReference type="Proteomes" id="UP001497525"/>
    </source>
</evidence>
<dbReference type="GO" id="GO:0019887">
    <property type="term" value="F:protein kinase regulator activity"/>
    <property type="evidence" value="ECO:0007669"/>
    <property type="project" value="TreeGrafter"/>
</dbReference>
<comment type="caution">
    <text evidence="4">The sequence shown here is derived from an EMBL/GenBank/DDBJ whole genome shotgun (WGS) entry which is preliminary data.</text>
</comment>
<feature type="region of interest" description="Disordered" evidence="1">
    <location>
        <begin position="1193"/>
        <end position="1216"/>
    </location>
</feature>
<feature type="region of interest" description="Disordered" evidence="1">
    <location>
        <begin position="478"/>
        <end position="509"/>
    </location>
</feature>
<protein>
    <recommendedName>
        <fullName evidence="3">Kinase D-interacting substrate of 220 kDa-like SAM domain-containing protein</fullName>
    </recommendedName>
</protein>
<feature type="compositionally biased region" description="Polar residues" evidence="1">
    <location>
        <begin position="1446"/>
        <end position="1461"/>
    </location>
</feature>
<feature type="transmembrane region" description="Helical" evidence="2">
    <location>
        <begin position="37"/>
        <end position="55"/>
    </location>
</feature>
<feature type="compositionally biased region" description="Polar residues" evidence="1">
    <location>
        <begin position="979"/>
        <end position="1002"/>
    </location>
</feature>
<feature type="compositionally biased region" description="Basic residues" evidence="1">
    <location>
        <begin position="1046"/>
        <end position="1058"/>
    </location>
</feature>
<accession>A0AAV2T1I9</accession>
<dbReference type="GO" id="GO:0030165">
    <property type="term" value="F:PDZ domain binding"/>
    <property type="evidence" value="ECO:0007669"/>
    <property type="project" value="TreeGrafter"/>
</dbReference>
<organism evidence="4 5">
    <name type="scientific">Calicophoron daubneyi</name>
    <name type="common">Rumen fluke</name>
    <name type="synonym">Paramphistomum daubneyi</name>
    <dbReference type="NCBI Taxonomy" id="300641"/>
    <lineage>
        <taxon>Eukaryota</taxon>
        <taxon>Metazoa</taxon>
        <taxon>Spiralia</taxon>
        <taxon>Lophotrochozoa</taxon>
        <taxon>Platyhelminthes</taxon>
        <taxon>Trematoda</taxon>
        <taxon>Digenea</taxon>
        <taxon>Plagiorchiida</taxon>
        <taxon>Pronocephalata</taxon>
        <taxon>Paramphistomoidea</taxon>
        <taxon>Paramphistomidae</taxon>
        <taxon>Calicophoron</taxon>
    </lineage>
</organism>
<feature type="compositionally biased region" description="Polar residues" evidence="1">
    <location>
        <begin position="1427"/>
        <end position="1438"/>
    </location>
</feature>
<feature type="domain" description="Kinase D-interacting substrate of 220 kDa-like SAM" evidence="3">
    <location>
        <begin position="779"/>
        <end position="859"/>
    </location>
</feature>
<evidence type="ECO:0000256" key="1">
    <source>
        <dbReference type="SAM" id="MobiDB-lite"/>
    </source>
</evidence>
<feature type="region of interest" description="Disordered" evidence="1">
    <location>
        <begin position="1346"/>
        <end position="1382"/>
    </location>
</feature>
<proteinExistence type="predicted"/>
<keyword evidence="2" id="KW-0472">Membrane</keyword>
<feature type="compositionally biased region" description="Polar residues" evidence="1">
    <location>
        <begin position="1346"/>
        <end position="1357"/>
    </location>
</feature>
<dbReference type="EMBL" id="CAXLJL010000068">
    <property type="protein sequence ID" value="CAL5130641.1"/>
    <property type="molecule type" value="Genomic_DNA"/>
</dbReference>
<evidence type="ECO:0000313" key="4">
    <source>
        <dbReference type="EMBL" id="CAL5130641.1"/>
    </source>
</evidence>
<name>A0AAV2T1I9_CALDB</name>
<dbReference type="InterPro" id="IPR057092">
    <property type="entry name" value="SAM_KIDINS220"/>
</dbReference>
<feature type="region of interest" description="Disordered" evidence="1">
    <location>
        <begin position="1427"/>
        <end position="1474"/>
    </location>
</feature>
<keyword evidence="2" id="KW-1133">Transmembrane helix</keyword>
<dbReference type="InterPro" id="IPR052771">
    <property type="entry name" value="Neurotrophin_sig_adaptor"/>
</dbReference>
<gene>
    <name evidence="4" type="ORF">CDAUBV1_LOCUS2815</name>
</gene>
<feature type="compositionally biased region" description="Polar residues" evidence="1">
    <location>
        <begin position="1195"/>
        <end position="1213"/>
    </location>
</feature>
<sequence>MVDKMWTGLIRMYGQTPIRLQRYAKPSPSPKRRFRRICCLPAFLVVIAFWVAFVVHTSIIRLHSGRVAELLTNPGAMFGFILMSSLIFLSFFGSLPSICRTVRALTINPVKVLRTSLADFIKDEVGDEEIFPLKSATKCDCSTRNKGRVNEAMVLGNSTSLKNLAISAEEERACKIDLLLKEEFAKLCKLSLTFDGFLGQQQTRFIICLDAGEIKQRDVLAKLLYRLHNLTLSESTAPVAIVVESNFKTLLGELGSNVLNPSVSTGNPFSGPAVSEYLPQSLSDNLHLVHSSMHLPIYLEPPVFTDVGNCMESKERGLNSIDIPPNGYSLYSSSYTGMHDVHEAGLRVFLEISAANAAEIDKIARNPQSLKPKVSQQELLFFPLIMQLKGFGSKFVSYFYINVRYYFVVVERFPSADLNMRSYFKTSSNRGHSEGLITDLLNKSLPQLFTEQRHVFQQPKRPSSTAYTPRSLFSHRNNAVSAQSTDDKPGGEAGTSGRLSTSPSTDDKSYESCQGIAGLFIRDHELAEWNGKIMKQLVAATCFTSRFFRLCNVNISIDQLIFWITLVQYWPYHVAWLTICMEELNASRSHTEQQQQLSQATINLSECFREVKNRVAGSLDALNPLMSDDRDLEKLDSYLRSKSSVPITFSDLKKLISCVLIHSPFLRYCIEAIIPQISRRQTGAELGGFNSPLTTVMEECSDQTKSGNLPGLPYSISRDNSAKAVHANNGIQSPLNSAFSSENLIQNPSWTCISEVPLSPDALAKHSFSSRPKKNLNSIPLSQYSVSDVCDLVATIPELPPERLKVYHAQVKRNNINGLVLAVCDLNKLRQEMAMNFGDWQLLQKMIVYLRNREETYLEASGPGIRNRQQFQSGEFDDSESGSLVNSLIFRNKNTMILNDGAVSPNPKATTQQNLVRQTPWLLSPQVPTLTTSADNPSRLTPDANFSQAYHLEANDYQNSLSGMEEPESLWKSTVPVDTHSQPSPLVNSSVRPSLVSQNQFARSPKHIRDNDTKQEVYKSSRSGFENQAFTQDTNRGKDGNFSIHSHGKSNKHHRHANGKQYTSRSTVDLRTALGPWPFESGIPSSFQRAHNDSFKKSQFRGSIPFQRHEVSEFPKDFGAKNMMHNRAEGMAVPQEFKSPYRLPNLEPNPMAIFGASFGDHLPFQAPWKSEPEASTEEAKDLRRLKKRPCRRLLSSVSKPNDATLGTSASHHPNATIFPNCAQTKLGDFQPQESVYIDSDSDSMTRINPLAGLYPQLMMHDSGHSHTRRHRIRRNLPPPALNPSQIASLRSYIALSERMNACLSAQGNQNKYPNFLPSVGSGNMAPLWASYFQYPSNFPLICPSTTGHSSAEVNQHKPSQKKRSRRMTPEMTTIPNPYMSEMPTVPTILPSEYFPQGYELKPNFGMDECTCEYWYGLDQNGRKCTISEPTLRNDSDNMSSDEDTKQPNGSMEQQISFSYAQEKSTDESTEEEKR</sequence>
<evidence type="ECO:0000256" key="2">
    <source>
        <dbReference type="SAM" id="Phobius"/>
    </source>
</evidence>